<comment type="caution">
    <text evidence="2">The sequence shown here is derived from an EMBL/GenBank/DDBJ whole genome shotgun (WGS) entry which is preliminary data.</text>
</comment>
<dbReference type="PROSITE" id="PS51707">
    <property type="entry name" value="CYTH"/>
    <property type="match status" value="1"/>
</dbReference>
<dbReference type="Pfam" id="PF01928">
    <property type="entry name" value="CYTH"/>
    <property type="match status" value="1"/>
</dbReference>
<dbReference type="InterPro" id="IPR009195">
    <property type="entry name" value="Uncharacterised_YjbK"/>
</dbReference>
<evidence type="ECO:0000259" key="1">
    <source>
        <dbReference type="PROSITE" id="PS51707"/>
    </source>
</evidence>
<dbReference type="SUPFAM" id="SSF55154">
    <property type="entry name" value="CYTH-like phosphatases"/>
    <property type="match status" value="1"/>
</dbReference>
<dbReference type="RefSeq" id="WP_185371946.1">
    <property type="nucleotide sequence ID" value="NZ_CP195758.1"/>
</dbReference>
<proteinExistence type="predicted"/>
<organism evidence="2 3">
    <name type="scientific">Listeria aquatica</name>
    <dbReference type="NCBI Taxonomy" id="1494960"/>
    <lineage>
        <taxon>Bacteria</taxon>
        <taxon>Bacillati</taxon>
        <taxon>Bacillota</taxon>
        <taxon>Bacilli</taxon>
        <taxon>Bacillales</taxon>
        <taxon>Listeriaceae</taxon>
        <taxon>Listeria</taxon>
    </lineage>
</organism>
<accession>A0A841ZLQ5</accession>
<gene>
    <name evidence="2" type="ORF">HB912_01760</name>
</gene>
<evidence type="ECO:0000313" key="3">
    <source>
        <dbReference type="Proteomes" id="UP000559885"/>
    </source>
</evidence>
<sequence>MKKEALRLQELEIEFRNMLTEQEYHYLIDLFRLKEEDFFEQTNYYLDTRAFALKNGQSALRIRKRSDQYELTLKTPEGKGLLETTQILGSDQAEAILNGSNIPTGSVRNLLEKLGIDYNDLEMFGALTTIRAEKPYQDGLLVFDKNLYGGITDFDLEYEVKDYEEGEKIFYKLLEKHEIHQEEAPNKIERFYKHVYQNKDA</sequence>
<name>A0A841ZLQ5_9LIST</name>
<dbReference type="AlphaFoldDB" id="A0A841ZLQ5"/>
<dbReference type="PIRSF" id="PIRSF012526">
    <property type="entry name" value="CYTH_UCP012526"/>
    <property type="match status" value="1"/>
</dbReference>
<dbReference type="InterPro" id="IPR023577">
    <property type="entry name" value="CYTH_domain"/>
</dbReference>
<dbReference type="InterPro" id="IPR033469">
    <property type="entry name" value="CYTH-like_dom_sf"/>
</dbReference>
<reference evidence="2 3" key="1">
    <citation type="submission" date="2020-03" db="EMBL/GenBank/DDBJ databases">
        <title>Soil Listeria distribution.</title>
        <authorList>
            <person name="Liao J."/>
            <person name="Wiedmann M."/>
        </authorList>
    </citation>
    <scope>NUCLEOTIDE SEQUENCE [LARGE SCALE GENOMIC DNA]</scope>
    <source>
        <strain evidence="2 3">FSL L7-1507</strain>
    </source>
</reference>
<dbReference type="SMART" id="SM01118">
    <property type="entry name" value="CYTH"/>
    <property type="match status" value="1"/>
</dbReference>
<dbReference type="Gene3D" id="2.40.320.10">
    <property type="entry name" value="Hypothetical Protein Pfu-838710-001"/>
    <property type="match status" value="1"/>
</dbReference>
<protein>
    <submittedName>
        <fullName evidence="2">CYTH domain-containing protein</fullName>
    </submittedName>
</protein>
<evidence type="ECO:0000313" key="2">
    <source>
        <dbReference type="EMBL" id="MBC1520368.1"/>
    </source>
</evidence>
<feature type="domain" description="CYTH" evidence="1">
    <location>
        <begin position="10"/>
        <end position="198"/>
    </location>
</feature>
<dbReference type="EMBL" id="JAARRM010000001">
    <property type="protein sequence ID" value="MBC1520368.1"/>
    <property type="molecule type" value="Genomic_DNA"/>
</dbReference>
<dbReference type="CDD" id="cd07762">
    <property type="entry name" value="CYTH-like_Pase_1"/>
    <property type="match status" value="1"/>
</dbReference>
<dbReference type="Proteomes" id="UP000559885">
    <property type="component" value="Unassembled WGS sequence"/>
</dbReference>